<feature type="transmembrane region" description="Helical" evidence="6">
    <location>
        <begin position="213"/>
        <end position="231"/>
    </location>
</feature>
<feature type="transmembrane region" description="Helical" evidence="6">
    <location>
        <begin position="53"/>
        <end position="72"/>
    </location>
</feature>
<dbReference type="GO" id="GO:0005886">
    <property type="term" value="C:plasma membrane"/>
    <property type="evidence" value="ECO:0007669"/>
    <property type="project" value="TreeGrafter"/>
</dbReference>
<feature type="transmembrane region" description="Helical" evidence="6">
    <location>
        <begin position="380"/>
        <end position="399"/>
    </location>
</feature>
<keyword evidence="3 6" id="KW-0812">Transmembrane</keyword>
<protein>
    <recommendedName>
        <fullName evidence="9">Allantoin permease</fullName>
    </recommendedName>
</protein>
<evidence type="ECO:0000313" key="7">
    <source>
        <dbReference type="EMBL" id="CEN61956.1"/>
    </source>
</evidence>
<keyword evidence="8" id="KW-1185">Reference proteome</keyword>
<keyword evidence="4 6" id="KW-1133">Transmembrane helix</keyword>
<comment type="similarity">
    <text evidence="2">Belongs to the purine-cytosine permease (2.A.39) family.</text>
</comment>
<feature type="transmembrane region" description="Helical" evidence="6">
    <location>
        <begin position="450"/>
        <end position="474"/>
    </location>
</feature>
<dbReference type="CDD" id="cd11482">
    <property type="entry name" value="SLC-NCS1sbd_NRT1-like"/>
    <property type="match status" value="1"/>
</dbReference>
<feature type="transmembrane region" description="Helical" evidence="6">
    <location>
        <begin position="84"/>
        <end position="105"/>
    </location>
</feature>
<feature type="transmembrane region" description="Helical" evidence="6">
    <location>
        <begin position="126"/>
        <end position="147"/>
    </location>
</feature>
<dbReference type="Gene3D" id="1.10.4160.10">
    <property type="entry name" value="Hydantoin permease"/>
    <property type="match status" value="1"/>
</dbReference>
<name>A0A0U5GT82_ASPCI</name>
<keyword evidence="5 6" id="KW-0472">Membrane</keyword>
<dbReference type="InterPro" id="IPR045225">
    <property type="entry name" value="Uracil/uridine/allantoin_perm"/>
</dbReference>
<feature type="transmembrane region" description="Helical" evidence="6">
    <location>
        <begin position="292"/>
        <end position="313"/>
    </location>
</feature>
<comment type="subcellular location">
    <subcellularLocation>
        <location evidence="1">Membrane</location>
        <topology evidence="1">Multi-pass membrane protein</topology>
    </subcellularLocation>
</comment>
<evidence type="ECO:0000256" key="3">
    <source>
        <dbReference type="ARBA" id="ARBA00022692"/>
    </source>
</evidence>
<reference evidence="8" key="1">
    <citation type="journal article" date="2016" name="Genome Announc.">
        <title>Draft genome sequences of fungus Aspergillus calidoustus.</title>
        <authorList>
            <person name="Horn F."/>
            <person name="Linde J."/>
            <person name="Mattern D.J."/>
            <person name="Walther G."/>
            <person name="Guthke R."/>
            <person name="Scherlach K."/>
            <person name="Martin K."/>
            <person name="Brakhage A.A."/>
            <person name="Petzke L."/>
            <person name="Valiante V."/>
        </authorList>
    </citation>
    <scope>NUCLEOTIDE SEQUENCE [LARGE SCALE GENOMIC DNA]</scope>
    <source>
        <strain evidence="8">SF006504</strain>
    </source>
</reference>
<evidence type="ECO:0000256" key="5">
    <source>
        <dbReference type="ARBA" id="ARBA00023136"/>
    </source>
</evidence>
<dbReference type="EMBL" id="CDMC01000006">
    <property type="protein sequence ID" value="CEN61956.1"/>
    <property type="molecule type" value="Genomic_DNA"/>
</dbReference>
<proteinExistence type="inferred from homology"/>
<feature type="transmembrane region" description="Helical" evidence="6">
    <location>
        <begin position="494"/>
        <end position="516"/>
    </location>
</feature>
<feature type="transmembrane region" description="Helical" evidence="6">
    <location>
        <begin position="405"/>
        <end position="430"/>
    </location>
</feature>
<dbReference type="Pfam" id="PF02133">
    <property type="entry name" value="Transp_cyt_pur"/>
    <property type="match status" value="1"/>
</dbReference>
<gene>
    <name evidence="7" type="ORF">ASPCAL08600</name>
</gene>
<organism evidence="7 8">
    <name type="scientific">Aspergillus calidoustus</name>
    <dbReference type="NCBI Taxonomy" id="454130"/>
    <lineage>
        <taxon>Eukaryota</taxon>
        <taxon>Fungi</taxon>
        <taxon>Dikarya</taxon>
        <taxon>Ascomycota</taxon>
        <taxon>Pezizomycotina</taxon>
        <taxon>Eurotiomycetes</taxon>
        <taxon>Eurotiomycetidae</taxon>
        <taxon>Eurotiales</taxon>
        <taxon>Aspergillaceae</taxon>
        <taxon>Aspergillus</taxon>
        <taxon>Aspergillus subgen. Nidulantes</taxon>
    </lineage>
</organism>
<accession>A0A0U5GT82</accession>
<feature type="transmembrane region" description="Helical" evidence="6">
    <location>
        <begin position="341"/>
        <end position="359"/>
    </location>
</feature>
<dbReference type="OrthoDB" id="2018619at2759"/>
<dbReference type="AlphaFoldDB" id="A0A0U5GT82"/>
<evidence type="ECO:0000256" key="2">
    <source>
        <dbReference type="ARBA" id="ARBA00008974"/>
    </source>
</evidence>
<evidence type="ECO:0000313" key="8">
    <source>
        <dbReference type="Proteomes" id="UP000054771"/>
    </source>
</evidence>
<evidence type="ECO:0008006" key="9">
    <source>
        <dbReference type="Google" id="ProtNLM"/>
    </source>
</evidence>
<evidence type="ECO:0000256" key="6">
    <source>
        <dbReference type="SAM" id="Phobius"/>
    </source>
</evidence>
<sequence length="574" mass="62833">MTLSTAKHALSSPRALLDTIRIDKSGGDVSESGQFGKWSNKDLDPSPPEQRTWTFWSFFAFQFSIAFSPTTYNVGASLYAIGLNWWTILIASIVVSGMVAALLLLNSRGAAWYHIGYPTFIRASSGIYGSLIFVFIRGVVAILYMAIQTLYASKFIAVMLRCVFGHRWTDIPNHLPESAAITSADLLAFGILWLLEFPFAFVHPSKMDMVFRIKSILAPIGLFATMIWALVSSHGANFSGLSTAKAATGSALGWSFMKAINTIVSNMIPPLVNIPDLARYARRPSDTIPMSVGLMLSKPVVVMLGMVITAAGYKQFGEAYWNLWDFYSSILDNYWGPGTRTLVFFAAGIQAFATFVTNLTSNSIPVGCDLAGLFPRYFTIVRGQVVCFLLAWVCVPWKLTYSATSFLTFLGSYLCFICPIVAIMVVDYYLIRRGNIHIPSLYTAQKATPYYYTSGFNIRAFISWAAAIALVIPGVSGALNPGSIGTAAVRIYDLGFLISTSVAGALYWVLCTLWPVRIFPEGKEALGEGLGFEGMRRTEGFFGDEGAVPEYLVEILDGVEGCVEVVKGIEGKDI</sequence>
<dbReference type="GO" id="GO:0015205">
    <property type="term" value="F:nucleobase transmembrane transporter activity"/>
    <property type="evidence" value="ECO:0007669"/>
    <property type="project" value="TreeGrafter"/>
</dbReference>
<evidence type="ECO:0000256" key="4">
    <source>
        <dbReference type="ARBA" id="ARBA00022989"/>
    </source>
</evidence>
<dbReference type="OMA" id="ICPIVAC"/>
<feature type="transmembrane region" description="Helical" evidence="6">
    <location>
        <begin position="179"/>
        <end position="201"/>
    </location>
</feature>
<dbReference type="InterPro" id="IPR001248">
    <property type="entry name" value="Pur-cyt_permease"/>
</dbReference>
<dbReference type="PANTHER" id="PTHR30618">
    <property type="entry name" value="NCS1 FAMILY PURINE/PYRIMIDINE TRANSPORTER"/>
    <property type="match status" value="1"/>
</dbReference>
<dbReference type="PANTHER" id="PTHR30618:SF0">
    <property type="entry name" value="PURINE-URACIL PERMEASE NCS1"/>
    <property type="match status" value="1"/>
</dbReference>
<evidence type="ECO:0000256" key="1">
    <source>
        <dbReference type="ARBA" id="ARBA00004141"/>
    </source>
</evidence>
<dbReference type="Proteomes" id="UP000054771">
    <property type="component" value="Unassembled WGS sequence"/>
</dbReference>